<dbReference type="EMBL" id="JABFAD010000011">
    <property type="protein sequence ID" value="MBA0812899.1"/>
    <property type="molecule type" value="Genomic_DNA"/>
</dbReference>
<comment type="caution">
    <text evidence="3">The sequence shown here is derived from an EMBL/GenBank/DDBJ whole genome shotgun (WGS) entry which is preliminary data.</text>
</comment>
<keyword evidence="2" id="KW-0472">Membrane</keyword>
<keyword evidence="2" id="KW-1133">Transmembrane helix</keyword>
<dbReference type="AlphaFoldDB" id="A0A7J9HSP9"/>
<sequence>VNVGKRRAWKRLAPSLAAAGVCWRLFSFRVSGVFCFWAVGLLGFGLLVGKRFQLDTLSYSVSKTFLAKRVFSNGYLTMGEFQRLLPPPPTVKNQILEAYIRNLFAPPSTLIELYLRDALKLLMDGLVVTGSVVSTDWKVICGQLLRKDNRRSSNARQITKSCTFKVAATTRGLKRSRPNQLGINSVDDIVESRVELCGTTGGVLRYTAPFRHHDKSYLLLEEARHRQLHSRRPRQPPRNPRSGAGAKTSPSSALMQKEAPSSAPPPSYILQPDDFDLFAVSDVSTDDFCATEDISPIFYVTCVWDTIHLQTPRASLFYQGGSSSQAPIPRTGERRWQRKSTSHSTTDERDEDEREKETRLAIDEDEEEEEELEPQLVRKRNSSCN</sequence>
<evidence type="ECO:0000256" key="1">
    <source>
        <dbReference type="SAM" id="MobiDB-lite"/>
    </source>
</evidence>
<evidence type="ECO:0000313" key="4">
    <source>
        <dbReference type="Proteomes" id="UP000593560"/>
    </source>
</evidence>
<accession>A0A7J9HSP9</accession>
<organism evidence="3 4">
    <name type="scientific">Gossypium harknessii</name>
    <dbReference type="NCBI Taxonomy" id="34285"/>
    <lineage>
        <taxon>Eukaryota</taxon>
        <taxon>Viridiplantae</taxon>
        <taxon>Streptophyta</taxon>
        <taxon>Embryophyta</taxon>
        <taxon>Tracheophyta</taxon>
        <taxon>Spermatophyta</taxon>
        <taxon>Magnoliopsida</taxon>
        <taxon>eudicotyledons</taxon>
        <taxon>Gunneridae</taxon>
        <taxon>Pentapetalae</taxon>
        <taxon>rosids</taxon>
        <taxon>malvids</taxon>
        <taxon>Malvales</taxon>
        <taxon>Malvaceae</taxon>
        <taxon>Malvoideae</taxon>
        <taxon>Gossypium</taxon>
    </lineage>
</organism>
<keyword evidence="2" id="KW-0812">Transmembrane</keyword>
<keyword evidence="4" id="KW-1185">Reference proteome</keyword>
<gene>
    <name evidence="3" type="ORF">Gohar_026821</name>
</gene>
<dbReference type="Proteomes" id="UP000593560">
    <property type="component" value="Unassembled WGS sequence"/>
</dbReference>
<evidence type="ECO:0000313" key="3">
    <source>
        <dbReference type="EMBL" id="MBA0812899.1"/>
    </source>
</evidence>
<proteinExistence type="predicted"/>
<reference evidence="3 4" key="1">
    <citation type="journal article" date="2019" name="Genome Biol. Evol.">
        <title>Insights into the evolution of the New World diploid cottons (Gossypium, subgenus Houzingenia) based on genome sequencing.</title>
        <authorList>
            <person name="Grover C.E."/>
            <person name="Arick M.A. 2nd"/>
            <person name="Thrash A."/>
            <person name="Conover J.L."/>
            <person name="Sanders W.S."/>
            <person name="Peterson D.G."/>
            <person name="Frelichowski J.E."/>
            <person name="Scheffler J.A."/>
            <person name="Scheffler B.E."/>
            <person name="Wendel J.F."/>
        </authorList>
    </citation>
    <scope>NUCLEOTIDE SEQUENCE [LARGE SCALE GENOMIC DNA]</scope>
    <source>
        <strain evidence="3">0</strain>
        <tissue evidence="3">Leaf</tissue>
    </source>
</reference>
<feature type="compositionally biased region" description="Acidic residues" evidence="1">
    <location>
        <begin position="363"/>
        <end position="373"/>
    </location>
</feature>
<feature type="non-terminal residue" evidence="3">
    <location>
        <position position="385"/>
    </location>
</feature>
<feature type="region of interest" description="Disordered" evidence="1">
    <location>
        <begin position="317"/>
        <end position="385"/>
    </location>
</feature>
<name>A0A7J9HSP9_9ROSI</name>
<feature type="transmembrane region" description="Helical" evidence="2">
    <location>
        <begin position="21"/>
        <end position="48"/>
    </location>
</feature>
<protein>
    <submittedName>
        <fullName evidence="3">Uncharacterized protein</fullName>
    </submittedName>
</protein>
<feature type="region of interest" description="Disordered" evidence="1">
    <location>
        <begin position="226"/>
        <end position="268"/>
    </location>
</feature>
<evidence type="ECO:0000256" key="2">
    <source>
        <dbReference type="SAM" id="Phobius"/>
    </source>
</evidence>
<feature type="compositionally biased region" description="Basic residues" evidence="1">
    <location>
        <begin position="226"/>
        <end position="235"/>
    </location>
</feature>